<keyword evidence="8" id="KW-1185">Reference proteome</keyword>
<proteinExistence type="predicted"/>
<dbReference type="InterPro" id="IPR005538">
    <property type="entry name" value="LrgA/CidA"/>
</dbReference>
<comment type="subcellular location">
    <subcellularLocation>
        <location evidence="1">Cell membrane</location>
        <topology evidence="1">Multi-pass membrane protein</topology>
    </subcellularLocation>
</comment>
<protein>
    <submittedName>
        <fullName evidence="7">Holin-like protein CidA</fullName>
    </submittedName>
</protein>
<dbReference type="EMBL" id="UXAV01000019">
    <property type="protein sequence ID" value="VDC21073.1"/>
    <property type="molecule type" value="Genomic_DNA"/>
</dbReference>
<feature type="transmembrane region" description="Helical" evidence="6">
    <location>
        <begin position="7"/>
        <end position="23"/>
    </location>
</feature>
<evidence type="ECO:0000256" key="2">
    <source>
        <dbReference type="ARBA" id="ARBA00022475"/>
    </source>
</evidence>
<accession>A0A3P5WC69</accession>
<evidence type="ECO:0000313" key="8">
    <source>
        <dbReference type="Proteomes" id="UP000270468"/>
    </source>
</evidence>
<name>A0A3P5WC69_9BACL</name>
<keyword evidence="5 6" id="KW-0472">Membrane</keyword>
<dbReference type="PANTHER" id="PTHR33931">
    <property type="entry name" value="HOLIN-LIKE PROTEIN CIDA-RELATED"/>
    <property type="match status" value="1"/>
</dbReference>
<evidence type="ECO:0000256" key="5">
    <source>
        <dbReference type="ARBA" id="ARBA00023136"/>
    </source>
</evidence>
<dbReference type="AlphaFoldDB" id="A0A3P5WC69"/>
<keyword evidence="4 6" id="KW-1133">Transmembrane helix</keyword>
<feature type="transmembrane region" description="Helical" evidence="6">
    <location>
        <begin position="59"/>
        <end position="78"/>
    </location>
</feature>
<dbReference type="OrthoDB" id="3176438at2"/>
<feature type="transmembrane region" description="Helical" evidence="6">
    <location>
        <begin position="90"/>
        <end position="114"/>
    </location>
</feature>
<evidence type="ECO:0000256" key="4">
    <source>
        <dbReference type="ARBA" id="ARBA00022989"/>
    </source>
</evidence>
<dbReference type="GO" id="GO:0005886">
    <property type="term" value="C:plasma membrane"/>
    <property type="evidence" value="ECO:0007669"/>
    <property type="project" value="UniProtKB-SubCell"/>
</dbReference>
<evidence type="ECO:0000256" key="6">
    <source>
        <dbReference type="SAM" id="Phobius"/>
    </source>
</evidence>
<organism evidence="7 8">
    <name type="scientific">Filibacter tadaridae</name>
    <dbReference type="NCBI Taxonomy" id="2483811"/>
    <lineage>
        <taxon>Bacteria</taxon>
        <taxon>Bacillati</taxon>
        <taxon>Bacillota</taxon>
        <taxon>Bacilli</taxon>
        <taxon>Bacillales</taxon>
        <taxon>Caryophanaceae</taxon>
        <taxon>Filibacter</taxon>
    </lineage>
</organism>
<keyword evidence="3 6" id="KW-0812">Transmembrane</keyword>
<dbReference type="Pfam" id="PF03788">
    <property type="entry name" value="LrgA"/>
    <property type="match status" value="1"/>
</dbReference>
<reference evidence="7 8" key="1">
    <citation type="submission" date="2018-11" db="EMBL/GenBank/DDBJ databases">
        <authorList>
            <person name="Criscuolo A."/>
        </authorList>
    </citation>
    <scope>NUCLEOTIDE SEQUENCE [LARGE SCALE GENOMIC DNA]</scope>
    <source>
        <strain evidence="7">ATB-66</strain>
    </source>
</reference>
<dbReference type="PANTHER" id="PTHR33931:SF6">
    <property type="entry name" value="INTEGRAL MEMBRANE PROTEIN YXZK-RELATED"/>
    <property type="match status" value="1"/>
</dbReference>
<dbReference type="RefSeq" id="WP_124068989.1">
    <property type="nucleotide sequence ID" value="NZ_CBCRXF010000012.1"/>
</dbReference>
<evidence type="ECO:0000313" key="7">
    <source>
        <dbReference type="EMBL" id="VDC21073.1"/>
    </source>
</evidence>
<evidence type="ECO:0000256" key="1">
    <source>
        <dbReference type="ARBA" id="ARBA00004651"/>
    </source>
</evidence>
<sequence>MRFIKQLSQVLILYGFFLVGGWLQSGLHIPLPGSILGLLLLWAALSLKVVSLKWVESGAYLFLSVLPVFFLPATVGVMNYGHVFTGKGFFLIPITIGSTFMTMWIASFVSQAIARRTEKRRAGSKCS</sequence>
<evidence type="ECO:0000256" key="3">
    <source>
        <dbReference type="ARBA" id="ARBA00022692"/>
    </source>
</evidence>
<keyword evidence="2" id="KW-1003">Cell membrane</keyword>
<gene>
    <name evidence="7" type="primary">cidA</name>
    <name evidence="7" type="ORF">FILTAD_00547</name>
</gene>
<dbReference type="NCBIfam" id="NF002460">
    <property type="entry name" value="PRK01658.1"/>
    <property type="match status" value="1"/>
</dbReference>
<dbReference type="Proteomes" id="UP000270468">
    <property type="component" value="Unassembled WGS sequence"/>
</dbReference>
<feature type="transmembrane region" description="Helical" evidence="6">
    <location>
        <begin position="29"/>
        <end position="47"/>
    </location>
</feature>